<feature type="compositionally biased region" description="Low complexity" evidence="1">
    <location>
        <begin position="627"/>
        <end position="637"/>
    </location>
</feature>
<dbReference type="OrthoDB" id="3269821at2759"/>
<reference evidence="2 3" key="1">
    <citation type="journal article" date="2016" name="Mol. Biol. Evol.">
        <title>Comparative Genomics of Early-Diverging Mushroom-Forming Fungi Provides Insights into the Origins of Lignocellulose Decay Capabilities.</title>
        <authorList>
            <person name="Nagy L.G."/>
            <person name="Riley R."/>
            <person name="Tritt A."/>
            <person name="Adam C."/>
            <person name="Daum C."/>
            <person name="Floudas D."/>
            <person name="Sun H."/>
            <person name="Yadav J.S."/>
            <person name="Pangilinan J."/>
            <person name="Larsson K.H."/>
            <person name="Matsuura K."/>
            <person name="Barry K."/>
            <person name="Labutti K."/>
            <person name="Kuo R."/>
            <person name="Ohm R.A."/>
            <person name="Bhattacharya S.S."/>
            <person name="Shirouzu T."/>
            <person name="Yoshinaga Y."/>
            <person name="Martin F.M."/>
            <person name="Grigoriev I.V."/>
            <person name="Hibbett D.S."/>
        </authorList>
    </citation>
    <scope>NUCLEOTIDE SEQUENCE [LARGE SCALE GENOMIC DNA]</scope>
    <source>
        <strain evidence="2 3">HHB12029</strain>
    </source>
</reference>
<feature type="compositionally biased region" description="Low complexity" evidence="1">
    <location>
        <begin position="42"/>
        <end position="53"/>
    </location>
</feature>
<feature type="region of interest" description="Disordered" evidence="1">
    <location>
        <begin position="192"/>
        <end position="306"/>
    </location>
</feature>
<evidence type="ECO:0000256" key="1">
    <source>
        <dbReference type="SAM" id="MobiDB-lite"/>
    </source>
</evidence>
<feature type="compositionally biased region" description="Low complexity" evidence="1">
    <location>
        <begin position="916"/>
        <end position="939"/>
    </location>
</feature>
<sequence>MRDEDVYIDTGLLNAILNADSVQPSSKPVTTVRRAPLPVATSPPSDSSSAASSNSDMHGFVQILFEPGCISSLVSGGQLAWQDAHAALCTCRDARSSYTRTRDALFRKFIPGFAYGTRANHEPKVDIEHWVLFMISLSEPLHRYPTLALTLLSSNGPPSPSEDSLAHKLEQLSLAHSRMMLLLRTRAPLVPRQSDLEDPPFRSADASSSKELSFPQPLGYAAGEVQIGTPPTPPSQPGTLRGTRENHQRHASASSRLSRIFVSTPKAPPPAPQRDKRYWTPSTVDPRERRMSRHVQSASMSDTESRRSIRASMYGLRSLASSDSGGTGTIPLSARSVHDPILASTRSRALVLRLFVPCARLDEPETLDECSEQLREEGLWDFVSPGDVLCNLGHVPDASSSETSSWIVVDSHRRLSVWCPSDGTPAPLSGEDALRCATPFYYAHLSSTAAAPSGGASPPYAGSAMTSRAPSVYSFAGPLSASTPTLPRPPFFTPSHKRPGSSGGSTPTAPPSAWSASYASPPTPPRVNPFSATQQPSPDPRWVLRIPPLEALLPAPAISGPAPANVNVQWTLSPQVGLVPLRSAGFGATARVKRYVWLALVDLRRRGTRLDAPPVPPLPSWAAGGRSQQQPQKQAPSAAEELLGVCWQREWVLEAEGTREGRARLEAILGGQDGEERLWEIVRERCAPGRLWMRLATYPTRQDPDEPGVNSPHERLAMTPTIPPRLQQQQQQQQPRYQLPPVQFAAAAAAYAQDSKAHMAVALQQPPPERERRVASQPHPDTARRPSKRLSKRQPGDDQRRTASAERTPQPRLPQQPREQRPLPPVSQGMQQWYGGDVATPVAQHPQWPAPRASPSTVAQPLPVHAQQPSWYAPPAVEHSLPPPPPPVQQQPWSPVQQHNSRMKRESSPLNPNHRSSSSLPHDSSSSSLVAPSTSSGSSTRPAPNEPMRMPALPAVLASSTRALPALPPGAAPPAPTPSPINTTLPSSHPPPPPPSSSFITLPSPSNSLQRSPPPPERKHSPPPPLPPPKLSANTANLPRDPSAPLSAPPLVRSAFGPATGLVPPPPPPPQTKRKLTRRKVVSALLPGR</sequence>
<feature type="compositionally biased region" description="Low complexity" evidence="1">
    <location>
        <begin position="997"/>
        <end position="1008"/>
    </location>
</feature>
<name>A0A165KNF2_EXIGL</name>
<feature type="region of interest" description="Disordered" evidence="1">
    <location>
        <begin position="609"/>
        <end position="637"/>
    </location>
</feature>
<feature type="compositionally biased region" description="Basic residues" evidence="1">
    <location>
        <begin position="1072"/>
        <end position="1081"/>
    </location>
</feature>
<dbReference type="AlphaFoldDB" id="A0A165KNF2"/>
<keyword evidence="3" id="KW-1185">Reference proteome</keyword>
<feature type="region of interest" description="Disordered" evidence="1">
    <location>
        <begin position="484"/>
        <end position="542"/>
    </location>
</feature>
<feature type="compositionally biased region" description="Low complexity" evidence="1">
    <location>
        <begin position="806"/>
        <end position="817"/>
    </location>
</feature>
<feature type="region of interest" description="Disordered" evidence="1">
    <location>
        <begin position="23"/>
        <end position="53"/>
    </location>
</feature>
<feature type="compositionally biased region" description="Basic and acidic residues" evidence="1">
    <location>
        <begin position="794"/>
        <end position="804"/>
    </location>
</feature>
<feature type="compositionally biased region" description="Low complexity" evidence="1">
    <location>
        <begin position="504"/>
        <end position="520"/>
    </location>
</feature>
<accession>A0A165KNF2</accession>
<feature type="compositionally biased region" description="Pro residues" evidence="1">
    <location>
        <begin position="966"/>
        <end position="979"/>
    </location>
</feature>
<protein>
    <submittedName>
        <fullName evidence="2">Uncharacterized protein</fullName>
    </submittedName>
</protein>
<dbReference type="Proteomes" id="UP000077266">
    <property type="component" value="Unassembled WGS sequence"/>
</dbReference>
<dbReference type="EMBL" id="KV425940">
    <property type="protein sequence ID" value="KZV96612.1"/>
    <property type="molecule type" value="Genomic_DNA"/>
</dbReference>
<evidence type="ECO:0000313" key="2">
    <source>
        <dbReference type="EMBL" id="KZV96612.1"/>
    </source>
</evidence>
<organism evidence="2 3">
    <name type="scientific">Exidia glandulosa HHB12029</name>
    <dbReference type="NCBI Taxonomy" id="1314781"/>
    <lineage>
        <taxon>Eukaryota</taxon>
        <taxon>Fungi</taxon>
        <taxon>Dikarya</taxon>
        <taxon>Basidiomycota</taxon>
        <taxon>Agaricomycotina</taxon>
        <taxon>Agaricomycetes</taxon>
        <taxon>Auriculariales</taxon>
        <taxon>Exidiaceae</taxon>
        <taxon>Exidia</taxon>
    </lineage>
</organism>
<feature type="region of interest" description="Disordered" evidence="1">
    <location>
        <begin position="757"/>
        <end position="1089"/>
    </location>
</feature>
<evidence type="ECO:0000313" key="3">
    <source>
        <dbReference type="Proteomes" id="UP000077266"/>
    </source>
</evidence>
<gene>
    <name evidence="2" type="ORF">EXIGLDRAFT_833458</name>
</gene>
<proteinExistence type="predicted"/>
<dbReference type="InParanoid" id="A0A165KNF2"/>